<dbReference type="SUPFAM" id="SSF82114">
    <property type="entry name" value="Riboflavin kinase-like"/>
    <property type="match status" value="1"/>
</dbReference>
<evidence type="ECO:0000256" key="8">
    <source>
        <dbReference type="ARBA" id="ARBA00022741"/>
    </source>
</evidence>
<dbReference type="NCBIfam" id="NF004160">
    <property type="entry name" value="PRK05627.1-3"/>
    <property type="match status" value="1"/>
</dbReference>
<dbReference type="NCBIfam" id="TIGR00083">
    <property type="entry name" value="ribF"/>
    <property type="match status" value="1"/>
</dbReference>
<protein>
    <recommendedName>
        <fullName evidence="15">Riboflavin biosynthesis protein</fullName>
    </recommendedName>
    <domain>
        <recommendedName>
            <fullName evidence="15">Riboflavin kinase</fullName>
            <ecNumber evidence="15">2.7.1.26</ecNumber>
        </recommendedName>
        <alternativeName>
            <fullName evidence="15">Flavokinase</fullName>
        </alternativeName>
    </domain>
    <domain>
        <recommendedName>
            <fullName evidence="15">FMN adenylyltransferase</fullName>
            <ecNumber evidence="15">2.7.7.2</ecNumber>
        </recommendedName>
        <alternativeName>
            <fullName evidence="15">FAD pyrophosphorylase</fullName>
        </alternativeName>
        <alternativeName>
            <fullName evidence="15">FAD synthase</fullName>
        </alternativeName>
    </domain>
</protein>
<dbReference type="UniPathway" id="UPA00276">
    <property type="reaction ID" value="UER00406"/>
</dbReference>
<evidence type="ECO:0000256" key="3">
    <source>
        <dbReference type="ARBA" id="ARBA00005201"/>
    </source>
</evidence>
<keyword evidence="9 15" id="KW-0418">Kinase</keyword>
<dbReference type="InterPro" id="IPR002606">
    <property type="entry name" value="Riboflavin_kinase_bac"/>
</dbReference>
<evidence type="ECO:0000256" key="1">
    <source>
        <dbReference type="ARBA" id="ARBA00002121"/>
    </source>
</evidence>
<dbReference type="SMART" id="SM00904">
    <property type="entry name" value="Flavokinase"/>
    <property type="match status" value="1"/>
</dbReference>
<name>A0A844GZH3_9CHRO</name>
<comment type="similarity">
    <text evidence="15">Belongs to the ribF family.</text>
</comment>
<dbReference type="GO" id="GO:0006747">
    <property type="term" value="P:FAD biosynthetic process"/>
    <property type="evidence" value="ECO:0007669"/>
    <property type="project" value="UniProtKB-UniRule"/>
</dbReference>
<keyword evidence="12" id="KW-0511">Multifunctional enzyme</keyword>
<organism evidence="17 18">
    <name type="scientific">Cyanobacterium aponinum 0216</name>
    <dbReference type="NCBI Taxonomy" id="2676140"/>
    <lineage>
        <taxon>Bacteria</taxon>
        <taxon>Bacillati</taxon>
        <taxon>Cyanobacteriota</taxon>
        <taxon>Cyanophyceae</taxon>
        <taxon>Oscillatoriophycideae</taxon>
        <taxon>Chroococcales</taxon>
        <taxon>Geminocystaceae</taxon>
        <taxon>Cyanobacterium</taxon>
    </lineage>
</organism>
<evidence type="ECO:0000313" key="17">
    <source>
        <dbReference type="EMBL" id="MTF40462.1"/>
    </source>
</evidence>
<dbReference type="Pfam" id="PF01687">
    <property type="entry name" value="Flavokinase"/>
    <property type="match status" value="1"/>
</dbReference>
<gene>
    <name evidence="17" type="ORF">GGC33_16220</name>
</gene>
<dbReference type="InterPro" id="IPR023465">
    <property type="entry name" value="Riboflavin_kinase_dom_sf"/>
</dbReference>
<comment type="pathway">
    <text evidence="3 15">Cofactor biosynthesis; FMN biosynthesis; FMN from riboflavin (ATP route): step 1/1.</text>
</comment>
<evidence type="ECO:0000256" key="10">
    <source>
        <dbReference type="ARBA" id="ARBA00022827"/>
    </source>
</evidence>
<evidence type="ECO:0000256" key="12">
    <source>
        <dbReference type="ARBA" id="ARBA00023268"/>
    </source>
</evidence>
<dbReference type="PIRSF" id="PIRSF004491">
    <property type="entry name" value="FAD_Synth"/>
    <property type="match status" value="1"/>
</dbReference>
<keyword evidence="10 15" id="KW-0274">FAD</keyword>
<dbReference type="InterPro" id="IPR014729">
    <property type="entry name" value="Rossmann-like_a/b/a_fold"/>
</dbReference>
<dbReference type="PANTHER" id="PTHR22749:SF6">
    <property type="entry name" value="RIBOFLAVIN KINASE"/>
    <property type="match status" value="1"/>
</dbReference>
<proteinExistence type="inferred from homology"/>
<comment type="pathway">
    <text evidence="2 15">Cofactor biosynthesis; FAD biosynthesis; FAD from FMN: step 1/1.</text>
</comment>
<feature type="domain" description="Riboflavin kinase" evidence="16">
    <location>
        <begin position="192"/>
        <end position="315"/>
    </location>
</feature>
<dbReference type="FunFam" id="3.40.50.620:FF:000021">
    <property type="entry name" value="Riboflavin biosynthesis protein"/>
    <property type="match status" value="1"/>
</dbReference>
<dbReference type="Gene3D" id="3.40.50.620">
    <property type="entry name" value="HUPs"/>
    <property type="match status" value="1"/>
</dbReference>
<dbReference type="GO" id="GO:0008531">
    <property type="term" value="F:riboflavin kinase activity"/>
    <property type="evidence" value="ECO:0007669"/>
    <property type="project" value="UniProtKB-UniRule"/>
</dbReference>
<dbReference type="PANTHER" id="PTHR22749">
    <property type="entry name" value="RIBOFLAVIN KINASE/FMN ADENYLYLTRANSFERASE"/>
    <property type="match status" value="1"/>
</dbReference>
<evidence type="ECO:0000256" key="11">
    <source>
        <dbReference type="ARBA" id="ARBA00022840"/>
    </source>
</evidence>
<keyword evidence="4 15" id="KW-0285">Flavoprotein</keyword>
<dbReference type="InterPro" id="IPR023468">
    <property type="entry name" value="Riboflavin_kinase"/>
</dbReference>
<evidence type="ECO:0000256" key="7">
    <source>
        <dbReference type="ARBA" id="ARBA00022695"/>
    </source>
</evidence>
<evidence type="ECO:0000256" key="2">
    <source>
        <dbReference type="ARBA" id="ARBA00004726"/>
    </source>
</evidence>
<evidence type="ECO:0000256" key="4">
    <source>
        <dbReference type="ARBA" id="ARBA00022630"/>
    </source>
</evidence>
<accession>A0A844GZH3</accession>
<evidence type="ECO:0000256" key="5">
    <source>
        <dbReference type="ARBA" id="ARBA00022643"/>
    </source>
</evidence>
<evidence type="ECO:0000256" key="13">
    <source>
        <dbReference type="ARBA" id="ARBA00047880"/>
    </source>
</evidence>
<evidence type="ECO:0000259" key="16">
    <source>
        <dbReference type="SMART" id="SM00904"/>
    </source>
</evidence>
<evidence type="ECO:0000256" key="9">
    <source>
        <dbReference type="ARBA" id="ARBA00022777"/>
    </source>
</evidence>
<dbReference type="FunFam" id="2.40.30.30:FF:000003">
    <property type="entry name" value="Riboflavin biosynthesis protein"/>
    <property type="match status" value="1"/>
</dbReference>
<dbReference type="GO" id="GO:0009231">
    <property type="term" value="P:riboflavin biosynthetic process"/>
    <property type="evidence" value="ECO:0007669"/>
    <property type="project" value="InterPro"/>
</dbReference>
<keyword evidence="7 15" id="KW-0548">Nucleotidyltransferase</keyword>
<dbReference type="NCBIfam" id="NF004162">
    <property type="entry name" value="PRK05627.1-5"/>
    <property type="match status" value="1"/>
</dbReference>
<reference evidence="17 18" key="1">
    <citation type="submission" date="2019-11" db="EMBL/GenBank/DDBJ databases">
        <title>Isolation of a new High Light Tolerant Cyanobacteria.</title>
        <authorList>
            <person name="Dobson Z."/>
            <person name="Vaughn N."/>
            <person name="Vaughn M."/>
            <person name="Fromme P."/>
            <person name="Mazor Y."/>
        </authorList>
    </citation>
    <scope>NUCLEOTIDE SEQUENCE [LARGE SCALE GENOMIC DNA]</scope>
    <source>
        <strain evidence="17 18">0216</strain>
    </source>
</reference>
<comment type="catalytic activity">
    <reaction evidence="14 15">
        <text>FMN + ATP + H(+) = FAD + diphosphate</text>
        <dbReference type="Rhea" id="RHEA:17237"/>
        <dbReference type="ChEBI" id="CHEBI:15378"/>
        <dbReference type="ChEBI" id="CHEBI:30616"/>
        <dbReference type="ChEBI" id="CHEBI:33019"/>
        <dbReference type="ChEBI" id="CHEBI:57692"/>
        <dbReference type="ChEBI" id="CHEBI:58210"/>
        <dbReference type="EC" id="2.7.7.2"/>
    </reaction>
</comment>
<comment type="caution">
    <text evidence="17">The sequence shown here is derived from an EMBL/GenBank/DDBJ whole genome shotgun (WGS) entry which is preliminary data.</text>
</comment>
<dbReference type="GO" id="GO:0003919">
    <property type="term" value="F:FMN adenylyltransferase activity"/>
    <property type="evidence" value="ECO:0007669"/>
    <property type="project" value="UniProtKB-UniRule"/>
</dbReference>
<comment type="function">
    <text evidence="1">Catalyzes the phosphorylation of riboflavin to FMN followed by the adenylation of FMN to FAD.</text>
</comment>
<dbReference type="SUPFAM" id="SSF52374">
    <property type="entry name" value="Nucleotidylyl transferase"/>
    <property type="match status" value="1"/>
</dbReference>
<dbReference type="GO" id="GO:0009398">
    <property type="term" value="P:FMN biosynthetic process"/>
    <property type="evidence" value="ECO:0007669"/>
    <property type="project" value="UniProtKB-UniRule"/>
</dbReference>
<dbReference type="EC" id="2.7.1.26" evidence="15"/>
<dbReference type="AlphaFoldDB" id="A0A844GZH3"/>
<keyword evidence="11 15" id="KW-0067">ATP-binding</keyword>
<evidence type="ECO:0000256" key="14">
    <source>
        <dbReference type="ARBA" id="ARBA00049494"/>
    </source>
</evidence>
<keyword evidence="6 15" id="KW-0808">Transferase</keyword>
<keyword evidence="5 15" id="KW-0288">FMN</keyword>
<evidence type="ECO:0000256" key="15">
    <source>
        <dbReference type="PIRNR" id="PIRNR004491"/>
    </source>
</evidence>
<evidence type="ECO:0000256" key="6">
    <source>
        <dbReference type="ARBA" id="ARBA00022679"/>
    </source>
</evidence>
<evidence type="ECO:0000313" key="18">
    <source>
        <dbReference type="Proteomes" id="UP000437131"/>
    </source>
</evidence>
<dbReference type="InterPro" id="IPR015864">
    <property type="entry name" value="FAD_synthase"/>
</dbReference>
<keyword evidence="8 15" id="KW-0547">Nucleotide-binding</keyword>
<dbReference type="EMBL" id="WMIA01000030">
    <property type="protein sequence ID" value="MTF40462.1"/>
    <property type="molecule type" value="Genomic_DNA"/>
</dbReference>
<dbReference type="InterPro" id="IPR015865">
    <property type="entry name" value="Riboflavin_kinase_bac/euk"/>
</dbReference>
<dbReference type="GO" id="GO:0005524">
    <property type="term" value="F:ATP binding"/>
    <property type="evidence" value="ECO:0007669"/>
    <property type="project" value="UniProtKB-UniRule"/>
</dbReference>
<dbReference type="Gene3D" id="2.40.30.30">
    <property type="entry name" value="Riboflavin kinase-like"/>
    <property type="match status" value="1"/>
</dbReference>
<dbReference type="EC" id="2.7.7.2" evidence="15"/>
<comment type="catalytic activity">
    <reaction evidence="13 15">
        <text>riboflavin + ATP = FMN + ADP + H(+)</text>
        <dbReference type="Rhea" id="RHEA:14357"/>
        <dbReference type="ChEBI" id="CHEBI:15378"/>
        <dbReference type="ChEBI" id="CHEBI:30616"/>
        <dbReference type="ChEBI" id="CHEBI:57986"/>
        <dbReference type="ChEBI" id="CHEBI:58210"/>
        <dbReference type="ChEBI" id="CHEBI:456216"/>
        <dbReference type="EC" id="2.7.1.26"/>
    </reaction>
</comment>
<dbReference type="Pfam" id="PF06574">
    <property type="entry name" value="FAD_syn"/>
    <property type="match status" value="1"/>
</dbReference>
<dbReference type="CDD" id="cd02064">
    <property type="entry name" value="FAD_synthetase_N"/>
    <property type="match status" value="1"/>
</dbReference>
<dbReference type="Proteomes" id="UP000437131">
    <property type="component" value="Unassembled WGS sequence"/>
</dbReference>
<dbReference type="UniPathway" id="UPA00277">
    <property type="reaction ID" value="UER00407"/>
</dbReference>
<sequence length="315" mass="35672">MLKIITYNSAVAIEQNSLQNIHRAIALGNFDGVHLGHQEVIKPILKDNMAKNLVPALVTFIPHPQEFFSGQTKKLLTPIKEKAQILDKWGIQELILLPFDRELANLTPLEFVKEVLLEKIKANFVSVGEDFCFGYKRQGKAKDLQSLANQYQIEVNITPEQHFLVNQQNIRISSSYIRQSLSEGKVELAKDMLGRNYQIQGKVVEGQKLGRELGFPTANLKIPPEKYLPKQGVYGVKVDIPQQKTYDLSAVMNVGKRPTVGGENIIVEVHLLNWQGDLYGQDLVIKLVNFIRPEKKFTSLDELKNQITLDCQLCL</sequence>